<dbReference type="PANTHER" id="PTHR33406">
    <property type="entry name" value="MEMBRANE PROTEIN MJ1562-RELATED"/>
    <property type="match status" value="1"/>
</dbReference>
<sequence length="746" mass="78785">MPVLHRLGTLLAHRPKPVLLLGLLLTLVLAVVGSGAMGELILNRWEAPGTESVRAQEVLQRDFHTGNANLILLITAEHGTVDDTAVAAAGTALTEELRADRAITDAWSYWTEDADPTMRSTDGRQAVVLANVAGDATAARAEIGERLLPGFTRADDLVTVQVAGAEAASSQISSRAAQDFLRAEIIIIPLLVLLLLGLFRRFRLAVSTLAVGLFAVFATLAALRLLAQFTEVSTFAANITLVMGIGLGVDYCLFVIARFREELGHGAEVPDAVVTAVRSAGRTVLFSAGTVAAALAVLLVFPYSFLRSFAYAGVLVVVMASIGALVLLPAVLAVLGHRALPRRARPARPAESGFWYRFGGLVMRRPVALGLAGLVLVGLLAAPAAGLRIGLPDDRVLPPTASTRQAYDELRANLPTEPNDAIQFVAPDGGAVPVAEVGRYAAALSAIDGVAQVNSTAGVYVDGQWTRDAPRPERLRGDTGLRLEAVPEREVLAGTEVPAFVGALRAVPAPFDEVLVGGYPAELADFRAVLTERIPLVVLLIAAVTFAVLLLMSGSVLLAVKAIVLNLLGLAVMFGVLVFVFQNGAFAEVLGFTPIGTLDPAFPILLFCVAYGLSMDYEVFLLSRIIERYRATGDNRRAVLEGLQRGAPVVTAAALILAVSFSLYATGQVMYLQMLGLGIAVAIAVDATVIRAVLVPAFMRLAGRANWWAPGPIAKFAQRWDPHGTDAVAGAKADPARTPAMEIGRP</sequence>
<feature type="domain" description="SSD" evidence="9">
    <location>
        <begin position="201"/>
        <end position="334"/>
    </location>
</feature>
<dbReference type="Proteomes" id="UP001595767">
    <property type="component" value="Unassembled WGS sequence"/>
</dbReference>
<evidence type="ECO:0000256" key="6">
    <source>
        <dbReference type="ARBA" id="ARBA00023136"/>
    </source>
</evidence>
<feature type="transmembrane region" description="Helical" evidence="8">
    <location>
        <begin position="309"/>
        <end position="335"/>
    </location>
</feature>
<evidence type="ECO:0000256" key="7">
    <source>
        <dbReference type="SAM" id="MobiDB-lite"/>
    </source>
</evidence>
<feature type="transmembrane region" description="Helical" evidence="8">
    <location>
        <begin position="671"/>
        <end position="694"/>
    </location>
</feature>
<feature type="transmembrane region" description="Helical" evidence="8">
    <location>
        <begin position="284"/>
        <end position="303"/>
    </location>
</feature>
<comment type="caution">
    <text evidence="10">The sequence shown here is derived from an EMBL/GenBank/DDBJ whole genome shotgun (WGS) entry which is preliminary data.</text>
</comment>
<dbReference type="Pfam" id="PF03176">
    <property type="entry name" value="MMPL"/>
    <property type="match status" value="2"/>
</dbReference>
<dbReference type="SUPFAM" id="SSF82866">
    <property type="entry name" value="Multidrug efflux transporter AcrB transmembrane domain"/>
    <property type="match status" value="2"/>
</dbReference>
<dbReference type="PROSITE" id="PS50156">
    <property type="entry name" value="SSD"/>
    <property type="match status" value="1"/>
</dbReference>
<feature type="transmembrane region" description="Helical" evidence="8">
    <location>
        <begin position="647"/>
        <end position="665"/>
    </location>
</feature>
<gene>
    <name evidence="10" type="ORF">ACFOW8_24890</name>
</gene>
<evidence type="ECO:0000313" key="10">
    <source>
        <dbReference type="EMBL" id="MFC4128165.1"/>
    </source>
</evidence>
<comment type="similarity">
    <text evidence="2">Belongs to the resistance-nodulation-cell division (RND) (TC 2.A.6) family. MmpL subfamily.</text>
</comment>
<evidence type="ECO:0000256" key="3">
    <source>
        <dbReference type="ARBA" id="ARBA00022475"/>
    </source>
</evidence>
<reference evidence="11" key="1">
    <citation type="journal article" date="2019" name="Int. J. Syst. Evol. Microbiol.">
        <title>The Global Catalogue of Microorganisms (GCM) 10K type strain sequencing project: providing services to taxonomists for standard genome sequencing and annotation.</title>
        <authorList>
            <consortium name="The Broad Institute Genomics Platform"/>
            <consortium name="The Broad Institute Genome Sequencing Center for Infectious Disease"/>
            <person name="Wu L."/>
            <person name="Ma J."/>
        </authorList>
    </citation>
    <scope>NUCLEOTIDE SEQUENCE [LARGE SCALE GENOMIC DNA]</scope>
    <source>
        <strain evidence="11">CGMCC 4.7204</strain>
    </source>
</reference>
<evidence type="ECO:0000259" key="9">
    <source>
        <dbReference type="PROSITE" id="PS50156"/>
    </source>
</evidence>
<keyword evidence="3" id="KW-1003">Cell membrane</keyword>
<dbReference type="RefSeq" id="WP_378553895.1">
    <property type="nucleotide sequence ID" value="NZ_JBHSBA010000015.1"/>
</dbReference>
<dbReference type="InterPro" id="IPR000731">
    <property type="entry name" value="SSD"/>
</dbReference>
<evidence type="ECO:0000313" key="11">
    <source>
        <dbReference type="Proteomes" id="UP001595767"/>
    </source>
</evidence>
<protein>
    <submittedName>
        <fullName evidence="10">MMPL family transporter</fullName>
    </submittedName>
</protein>
<keyword evidence="6 8" id="KW-0472">Membrane</keyword>
<keyword evidence="11" id="KW-1185">Reference proteome</keyword>
<dbReference type="PANTHER" id="PTHR33406:SF11">
    <property type="entry name" value="MEMBRANE PROTEIN SCO6666-RELATED"/>
    <property type="match status" value="1"/>
</dbReference>
<proteinExistence type="inferred from homology"/>
<dbReference type="InterPro" id="IPR050545">
    <property type="entry name" value="Mycobact_MmpL"/>
</dbReference>
<dbReference type="EMBL" id="JBHSBA010000015">
    <property type="protein sequence ID" value="MFC4128165.1"/>
    <property type="molecule type" value="Genomic_DNA"/>
</dbReference>
<evidence type="ECO:0000256" key="2">
    <source>
        <dbReference type="ARBA" id="ARBA00010157"/>
    </source>
</evidence>
<feature type="transmembrane region" description="Helical" evidence="8">
    <location>
        <begin position="563"/>
        <end position="581"/>
    </location>
</feature>
<evidence type="ECO:0000256" key="1">
    <source>
        <dbReference type="ARBA" id="ARBA00004651"/>
    </source>
</evidence>
<keyword evidence="4 8" id="KW-0812">Transmembrane</keyword>
<organism evidence="10 11">
    <name type="scientific">Nocardia rhizosphaerae</name>
    <dbReference type="NCBI Taxonomy" id="1691571"/>
    <lineage>
        <taxon>Bacteria</taxon>
        <taxon>Bacillati</taxon>
        <taxon>Actinomycetota</taxon>
        <taxon>Actinomycetes</taxon>
        <taxon>Mycobacteriales</taxon>
        <taxon>Nocardiaceae</taxon>
        <taxon>Nocardia</taxon>
    </lineage>
</organism>
<dbReference type="Gene3D" id="1.20.1640.10">
    <property type="entry name" value="Multidrug efflux transporter AcrB transmembrane domain"/>
    <property type="match status" value="2"/>
</dbReference>
<feature type="transmembrane region" description="Helical" evidence="8">
    <location>
        <begin position="367"/>
        <end position="389"/>
    </location>
</feature>
<feature type="region of interest" description="Disordered" evidence="7">
    <location>
        <begin position="727"/>
        <end position="746"/>
    </location>
</feature>
<feature type="transmembrane region" description="Helical" evidence="8">
    <location>
        <begin position="534"/>
        <end position="551"/>
    </location>
</feature>
<keyword evidence="5 8" id="KW-1133">Transmembrane helix</keyword>
<accession>A0ABV8LD41</accession>
<name>A0ABV8LD41_9NOCA</name>
<evidence type="ECO:0000256" key="5">
    <source>
        <dbReference type="ARBA" id="ARBA00022989"/>
    </source>
</evidence>
<feature type="transmembrane region" description="Helical" evidence="8">
    <location>
        <begin position="180"/>
        <end position="199"/>
    </location>
</feature>
<comment type="subcellular location">
    <subcellularLocation>
        <location evidence="1">Cell membrane</location>
        <topology evidence="1">Multi-pass membrane protein</topology>
    </subcellularLocation>
</comment>
<feature type="transmembrane region" description="Helical" evidence="8">
    <location>
        <begin position="601"/>
        <end position="626"/>
    </location>
</feature>
<dbReference type="InterPro" id="IPR004869">
    <property type="entry name" value="MMPL_dom"/>
</dbReference>
<feature type="transmembrane region" description="Helical" evidence="8">
    <location>
        <begin position="235"/>
        <end position="256"/>
    </location>
</feature>
<evidence type="ECO:0000256" key="8">
    <source>
        <dbReference type="SAM" id="Phobius"/>
    </source>
</evidence>
<feature type="transmembrane region" description="Helical" evidence="8">
    <location>
        <begin position="204"/>
        <end position="223"/>
    </location>
</feature>
<evidence type="ECO:0000256" key="4">
    <source>
        <dbReference type="ARBA" id="ARBA00022692"/>
    </source>
</evidence>